<keyword evidence="2" id="KW-1185">Reference proteome</keyword>
<dbReference type="AlphaFoldDB" id="A0A166RCG6"/>
<name>A0A166RCG6_COLIC</name>
<accession>A0A166RCG6</accession>
<evidence type="ECO:0000313" key="1">
    <source>
        <dbReference type="EMBL" id="KZL69075.1"/>
    </source>
</evidence>
<sequence>MATAVGSAPYTGPSPRDMIGSHTLAQEIIARNNDPCPILDSDELALLSQFVAEPSQARALLEARGLADEPTKSGSLVAYVISLHGTDKAALTEEEIKTLKKWFEDDQKA</sequence>
<reference evidence="1 2" key="1">
    <citation type="submission" date="2015-06" db="EMBL/GenBank/DDBJ databases">
        <title>Survival trade-offs in plant roots during colonization by closely related pathogenic and mutualistic fungi.</title>
        <authorList>
            <person name="Hacquard S."/>
            <person name="Kracher B."/>
            <person name="Hiruma K."/>
            <person name="Weinman A."/>
            <person name="Muench P."/>
            <person name="Garrido Oter R."/>
            <person name="Ver Loren van Themaat E."/>
            <person name="Dallerey J.-F."/>
            <person name="Damm U."/>
            <person name="Henrissat B."/>
            <person name="Lespinet O."/>
            <person name="Thon M."/>
            <person name="Kemen E."/>
            <person name="McHardy A.C."/>
            <person name="Schulze-Lefert P."/>
            <person name="O'Connell R.J."/>
        </authorList>
    </citation>
    <scope>NUCLEOTIDE SEQUENCE [LARGE SCALE GENOMIC DNA]</scope>
    <source>
        <strain evidence="1 2">MAFF 238704</strain>
    </source>
</reference>
<protein>
    <submittedName>
        <fullName evidence="1">Uncharacterized protein</fullName>
    </submittedName>
</protein>
<comment type="caution">
    <text evidence="1">The sequence shown here is derived from an EMBL/GenBank/DDBJ whole genome shotgun (WGS) entry which is preliminary data.</text>
</comment>
<dbReference type="EMBL" id="LFIW01002494">
    <property type="protein sequence ID" value="KZL69075.1"/>
    <property type="molecule type" value="Genomic_DNA"/>
</dbReference>
<organism evidence="1 2">
    <name type="scientific">Colletotrichum incanum</name>
    <name type="common">Soybean anthracnose fungus</name>
    <dbReference type="NCBI Taxonomy" id="1573173"/>
    <lineage>
        <taxon>Eukaryota</taxon>
        <taxon>Fungi</taxon>
        <taxon>Dikarya</taxon>
        <taxon>Ascomycota</taxon>
        <taxon>Pezizomycotina</taxon>
        <taxon>Sordariomycetes</taxon>
        <taxon>Hypocreomycetidae</taxon>
        <taxon>Glomerellales</taxon>
        <taxon>Glomerellaceae</taxon>
        <taxon>Colletotrichum</taxon>
        <taxon>Colletotrichum spaethianum species complex</taxon>
    </lineage>
</organism>
<gene>
    <name evidence="1" type="ORF">CI238_03091</name>
</gene>
<dbReference type="OrthoDB" id="3523319at2759"/>
<proteinExistence type="predicted"/>
<dbReference type="Proteomes" id="UP000076584">
    <property type="component" value="Unassembled WGS sequence"/>
</dbReference>
<evidence type="ECO:0000313" key="2">
    <source>
        <dbReference type="Proteomes" id="UP000076584"/>
    </source>
</evidence>